<dbReference type="InterPro" id="IPR003812">
    <property type="entry name" value="Fido"/>
</dbReference>
<keyword evidence="2" id="KW-0547">Nucleotide-binding</keyword>
<dbReference type="EMBL" id="CP083681">
    <property type="protein sequence ID" value="UYU72698.1"/>
    <property type="molecule type" value="Genomic_DNA"/>
</dbReference>
<proteinExistence type="predicted"/>
<keyword evidence="2" id="KW-0067">ATP-binding</keyword>
<reference evidence="5 7" key="1">
    <citation type="submission" date="2020-02" db="EMBL/GenBank/DDBJ databases">
        <title>Whole-genome sequencing and comparative analysis of the genomes of Bacteroides thetaiotaomicron and Escherichia coli isolated from a healthy resident in Vietnam.</title>
        <authorList>
            <person name="Mohsin M."/>
            <person name="Tanaka K."/>
            <person name="Kawahara R."/>
            <person name="Kondo S."/>
            <person name="Noguchi H."/>
            <person name="Motooka D."/>
            <person name="Nakamura S."/>
            <person name="Khong D.T."/>
            <person name="Nguyen T.N."/>
            <person name="Tran H.T."/>
            <person name="Yamamoto Y."/>
        </authorList>
    </citation>
    <scope>NUCLEOTIDE SEQUENCE [LARGE SCALE GENOMIC DNA]</scope>
    <source>
        <strain evidence="5 7">F9-2</strain>
    </source>
</reference>
<gene>
    <name evidence="5" type="ORF">BatF92_38520</name>
    <name evidence="6" type="ORF">KQP59_06240</name>
</gene>
<feature type="site" description="Important for autoinhibition of adenylyltransferase activity" evidence="3">
    <location>
        <position position="43"/>
    </location>
</feature>
<evidence type="ECO:0000313" key="5">
    <source>
        <dbReference type="EMBL" id="BCA51910.1"/>
    </source>
</evidence>
<name>A0A0P0F4D7_BACT4</name>
<dbReference type="KEGG" id="btho:Btheta7330_04374"/>
<dbReference type="AlphaFoldDB" id="A0A0P0F4D7"/>
<evidence type="ECO:0000256" key="1">
    <source>
        <dbReference type="PIRSR" id="PIRSR640198-1"/>
    </source>
</evidence>
<dbReference type="PANTHER" id="PTHR13504:SF38">
    <property type="entry name" value="FIDO DOMAIN-CONTAINING PROTEIN"/>
    <property type="match status" value="1"/>
</dbReference>
<dbReference type="InterPro" id="IPR036597">
    <property type="entry name" value="Fido-like_dom_sf"/>
</dbReference>
<evidence type="ECO:0000256" key="3">
    <source>
        <dbReference type="PIRSR" id="PIRSR640198-3"/>
    </source>
</evidence>
<feature type="active site" evidence="1">
    <location>
        <position position="192"/>
    </location>
</feature>
<dbReference type="GO" id="GO:0005524">
    <property type="term" value="F:ATP binding"/>
    <property type="evidence" value="ECO:0007669"/>
    <property type="project" value="UniProtKB-KW"/>
</dbReference>
<dbReference type="Proteomes" id="UP000500882">
    <property type="component" value="Chromosome"/>
</dbReference>
<dbReference type="SUPFAM" id="SSF140931">
    <property type="entry name" value="Fic-like"/>
    <property type="match status" value="1"/>
</dbReference>
<dbReference type="Proteomes" id="UP001156216">
    <property type="component" value="Chromosome"/>
</dbReference>
<evidence type="ECO:0000313" key="7">
    <source>
        <dbReference type="Proteomes" id="UP000500882"/>
    </source>
</evidence>
<dbReference type="Pfam" id="PF02661">
    <property type="entry name" value="Fic"/>
    <property type="match status" value="1"/>
</dbReference>
<accession>A0A0P0F4D7</accession>
<evidence type="ECO:0000259" key="4">
    <source>
        <dbReference type="PROSITE" id="PS51459"/>
    </source>
</evidence>
<evidence type="ECO:0000313" key="6">
    <source>
        <dbReference type="EMBL" id="UYU72698.1"/>
    </source>
</evidence>
<sequence>MGISNIKQLYSEWKSLQPLKPEDLKRWNDKFKLEFNYNSNHLEGNTLTYGQTKLLLMFGETSGNASLKDYEEMKAHNVGLEMIKQEAQDKERPLTESFIRELNRTILVQDYWKNAKTPDGQDIRMQIKVGEYKSRPNSVLTATGEVFSYASPEETPAFMTSLVDWYNLEADKGILTPVELAALLHYRYIRIHPFEDGNGRIARLLVNFVLHRYGYPMIVIHSEDKSNYLNILHQCDVEAGLTPSDGANATLNDILPFVNYLSSCLIRSLTLAIKAAKGESIEEEGDFDKKIAMLQRRYSDKAIEKSSRSVEQARSAFFELAVYVEQKISGLQKLFDRTFITNTPTWNMARKINTPNPDEPIIQSHILYTKSKEYGFVEDIIRLSKKSQVDYFKLKYDAVTFHFNHCRYAGDNTFDFPFCIYIQYLSDGCEVSCDITSDSVKLSYNPDVLAEEGKEYMDTACNELLKLLEEKMNDKSPEN</sequence>
<dbReference type="InterPro" id="IPR040198">
    <property type="entry name" value="Fido_containing"/>
</dbReference>
<dbReference type="PROSITE" id="PS51459">
    <property type="entry name" value="FIDO"/>
    <property type="match status" value="1"/>
</dbReference>
<dbReference type="RefSeq" id="WP_016269901.1">
    <property type="nucleotide sequence ID" value="NZ_AP022660.1"/>
</dbReference>
<evidence type="ECO:0000256" key="2">
    <source>
        <dbReference type="PIRSR" id="PIRSR640198-2"/>
    </source>
</evidence>
<feature type="domain" description="Fido" evidence="4">
    <location>
        <begin position="94"/>
        <end position="263"/>
    </location>
</feature>
<dbReference type="EMBL" id="AP022660">
    <property type="protein sequence ID" value="BCA51910.1"/>
    <property type="molecule type" value="Genomic_DNA"/>
</dbReference>
<protein>
    <submittedName>
        <fullName evidence="6">Fic family protein</fullName>
    </submittedName>
</protein>
<reference evidence="6" key="2">
    <citation type="submission" date="2021-06" db="EMBL/GenBank/DDBJ databases">
        <title>Interrogation of the integrated mobile genetic elements in gut-associated Bacteroides with a consensus prediction approach.</title>
        <authorList>
            <person name="Campbell D.E."/>
            <person name="Leigh J.R."/>
            <person name="Kim T."/>
            <person name="England W."/>
            <person name="Whitaker R.J."/>
            <person name="Degnan P.H."/>
        </authorList>
    </citation>
    <scope>NUCLEOTIDE SEQUENCE</scope>
    <source>
        <strain evidence="6">VPI-BTDOT2</strain>
    </source>
</reference>
<dbReference type="PANTHER" id="PTHR13504">
    <property type="entry name" value="FIDO DOMAIN-CONTAINING PROTEIN DDB_G0283145"/>
    <property type="match status" value="1"/>
</dbReference>
<organism evidence="5 7">
    <name type="scientific">Bacteroides thetaiotaomicron</name>
    <dbReference type="NCBI Taxonomy" id="818"/>
    <lineage>
        <taxon>Bacteria</taxon>
        <taxon>Pseudomonadati</taxon>
        <taxon>Bacteroidota</taxon>
        <taxon>Bacteroidia</taxon>
        <taxon>Bacteroidales</taxon>
        <taxon>Bacteroidaceae</taxon>
        <taxon>Bacteroides</taxon>
    </lineage>
</organism>
<feature type="binding site" evidence="2">
    <location>
        <begin position="196"/>
        <end position="203"/>
    </location>
    <ligand>
        <name>ATP</name>
        <dbReference type="ChEBI" id="CHEBI:30616"/>
    </ligand>
</feature>
<dbReference type="Gene3D" id="1.10.3290.10">
    <property type="entry name" value="Fido-like domain"/>
    <property type="match status" value="1"/>
</dbReference>